<proteinExistence type="predicted"/>
<evidence type="ECO:0000256" key="1">
    <source>
        <dbReference type="ARBA" id="ARBA00004141"/>
    </source>
</evidence>
<dbReference type="Proteomes" id="UP000596742">
    <property type="component" value="Unassembled WGS sequence"/>
</dbReference>
<dbReference type="Pfam" id="PF03142">
    <property type="entry name" value="Chitin_synth_2"/>
    <property type="match status" value="1"/>
</dbReference>
<feature type="transmembrane region" description="Helical" evidence="7">
    <location>
        <begin position="485"/>
        <end position="507"/>
    </location>
</feature>
<dbReference type="GO" id="GO:0004100">
    <property type="term" value="F:chitin synthase activity"/>
    <property type="evidence" value="ECO:0007669"/>
    <property type="project" value="UniProtKB-EC"/>
</dbReference>
<comment type="subcellular location">
    <subcellularLocation>
        <location evidence="1">Membrane</location>
        <topology evidence="1">Multi-pass membrane protein</topology>
    </subcellularLocation>
</comment>
<dbReference type="PANTHER" id="PTHR22914">
    <property type="entry name" value="CHITIN SYNTHASE"/>
    <property type="match status" value="1"/>
</dbReference>
<dbReference type="EMBL" id="UYJE01000271">
    <property type="protein sequence ID" value="VDH91878.1"/>
    <property type="molecule type" value="Genomic_DNA"/>
</dbReference>
<evidence type="ECO:0000256" key="5">
    <source>
        <dbReference type="ARBA" id="ARBA00022989"/>
    </source>
</evidence>
<keyword evidence="3 8" id="KW-0328">Glycosyltransferase</keyword>
<feature type="transmembrane region" description="Helical" evidence="7">
    <location>
        <begin position="430"/>
        <end position="451"/>
    </location>
</feature>
<feature type="non-terminal residue" evidence="8">
    <location>
        <position position="1"/>
    </location>
</feature>
<dbReference type="GO" id="GO:0016020">
    <property type="term" value="C:membrane"/>
    <property type="evidence" value="ECO:0007669"/>
    <property type="project" value="UniProtKB-SubCell"/>
</dbReference>
<comment type="caution">
    <text evidence="8">The sequence shown here is derived from an EMBL/GenBank/DDBJ whole genome shotgun (WGS) entry which is preliminary data.</text>
</comment>
<dbReference type="Gene3D" id="3.90.550.10">
    <property type="entry name" value="Spore Coat Polysaccharide Biosynthesis Protein SpsA, Chain A"/>
    <property type="match status" value="1"/>
</dbReference>
<evidence type="ECO:0000313" key="9">
    <source>
        <dbReference type="Proteomes" id="UP000596742"/>
    </source>
</evidence>
<evidence type="ECO:0000313" key="8">
    <source>
        <dbReference type="EMBL" id="VDH91878.1"/>
    </source>
</evidence>
<dbReference type="EC" id="2.4.1.16" evidence="2"/>
<evidence type="ECO:0000256" key="4">
    <source>
        <dbReference type="ARBA" id="ARBA00022692"/>
    </source>
</evidence>
<reference evidence="8" key="1">
    <citation type="submission" date="2018-11" db="EMBL/GenBank/DDBJ databases">
        <authorList>
            <person name="Alioto T."/>
            <person name="Alioto T."/>
        </authorList>
    </citation>
    <scope>NUCLEOTIDE SEQUENCE</scope>
</reference>
<evidence type="ECO:0000256" key="3">
    <source>
        <dbReference type="ARBA" id="ARBA00022676"/>
    </source>
</evidence>
<evidence type="ECO:0000256" key="7">
    <source>
        <dbReference type="SAM" id="Phobius"/>
    </source>
</evidence>
<keyword evidence="8" id="KW-0808">Transferase</keyword>
<organism evidence="8 9">
    <name type="scientific">Mytilus galloprovincialis</name>
    <name type="common">Mediterranean mussel</name>
    <dbReference type="NCBI Taxonomy" id="29158"/>
    <lineage>
        <taxon>Eukaryota</taxon>
        <taxon>Metazoa</taxon>
        <taxon>Spiralia</taxon>
        <taxon>Lophotrochozoa</taxon>
        <taxon>Mollusca</taxon>
        <taxon>Bivalvia</taxon>
        <taxon>Autobranchia</taxon>
        <taxon>Pteriomorphia</taxon>
        <taxon>Mytilida</taxon>
        <taxon>Mytiloidea</taxon>
        <taxon>Mytilidae</taxon>
        <taxon>Mytilinae</taxon>
        <taxon>Mytilus</taxon>
    </lineage>
</organism>
<protein>
    <recommendedName>
        <fullName evidence="2">chitin synthase</fullName>
        <ecNumber evidence="2">2.4.1.16</ecNumber>
    </recommendedName>
</protein>
<keyword evidence="5 7" id="KW-1133">Transmembrane helix</keyword>
<feature type="transmembrane region" description="Helical" evidence="7">
    <location>
        <begin position="458"/>
        <end position="479"/>
    </location>
</feature>
<name>A0A8B6BLI0_MYTGA</name>
<dbReference type="PANTHER" id="PTHR22914:SF42">
    <property type="entry name" value="CHITIN SYNTHASE"/>
    <property type="match status" value="1"/>
</dbReference>
<dbReference type="GO" id="GO:0071944">
    <property type="term" value="C:cell periphery"/>
    <property type="evidence" value="ECO:0007669"/>
    <property type="project" value="TreeGrafter"/>
</dbReference>
<keyword evidence="6 7" id="KW-0472">Membrane</keyword>
<dbReference type="SUPFAM" id="SSF53448">
    <property type="entry name" value="Nucleotide-diphospho-sugar transferases"/>
    <property type="match status" value="1"/>
</dbReference>
<feature type="transmembrane region" description="Helical" evidence="7">
    <location>
        <begin position="395"/>
        <end position="424"/>
    </location>
</feature>
<evidence type="ECO:0000256" key="2">
    <source>
        <dbReference type="ARBA" id="ARBA00012543"/>
    </source>
</evidence>
<dbReference type="OrthoDB" id="370884at2759"/>
<gene>
    <name evidence="8" type="ORF">MGAL_10B086037</name>
</gene>
<dbReference type="AlphaFoldDB" id="A0A8B6BLI0"/>
<sequence length="576" mass="66344">GSDTQQKEKKKQKSINLYACCATMWHEDETEMTQLLHSIFKLDKKKFENDMLEKTATKAKEKRAEKDGKNDEKKYKWMDDIETFNLEAHIFFDDAFDENKVGHVNSFVKTLIDVFQDVRGQFKMENSHLPRDSSDDNLEEYFRTPYGGRMHWKLPYGNTIIVHLKDKQEIRRKKRWSQIMYLYYILDWCLTKNFEGTKGSKKEIAHIAEEAKTSYILVLDGDVDFEPEAVLSLMRRMEKSNLVGAACGRIHPIGSGPMVWYQMFEYAVSHWLQKATEHVTGCVLCSPGCFSLFRGSAILKNNVLEKYTKEASTAAQLVQYDQGEDRWLCTLVLKQGWKIEYCAESDAKTFAPEGFTDFYKQRRRWTPSTLANIIDLILDWKNLTKNNENISMLYIIYQVFLLISTLITPGTIFMLILGGIIVGFDVIPPWLALVLNIAPVGIFLLMCLYTSEERQIQFAAILSSIYSLVMVIVLIGVIQEAVDEGWCSITAIFLLFVAGVFIIATLLHPKEWYCLLPGLLYFVGIPSMSMLMVFYSLGNLHKISWGTRETESDVTEKNKNLTEENGYFCNFGNFIT</sequence>
<dbReference type="InterPro" id="IPR029044">
    <property type="entry name" value="Nucleotide-diphossugar_trans"/>
</dbReference>
<dbReference type="InterPro" id="IPR004835">
    <property type="entry name" value="Chitin_synth"/>
</dbReference>
<evidence type="ECO:0000256" key="6">
    <source>
        <dbReference type="ARBA" id="ARBA00023136"/>
    </source>
</evidence>
<keyword evidence="4 7" id="KW-0812">Transmembrane</keyword>
<feature type="transmembrane region" description="Helical" evidence="7">
    <location>
        <begin position="519"/>
        <end position="538"/>
    </location>
</feature>
<dbReference type="GO" id="GO:0006031">
    <property type="term" value="P:chitin biosynthetic process"/>
    <property type="evidence" value="ECO:0007669"/>
    <property type="project" value="TreeGrafter"/>
</dbReference>
<accession>A0A8B6BLI0</accession>
<keyword evidence="9" id="KW-1185">Reference proteome</keyword>